<dbReference type="Proteomes" id="UP000009168">
    <property type="component" value="Unassembled WGS sequence"/>
</dbReference>
<dbReference type="SUPFAM" id="SSF53720">
    <property type="entry name" value="ALDH-like"/>
    <property type="match status" value="1"/>
</dbReference>
<dbReference type="OMA" id="DAWKVYM"/>
<dbReference type="InterPro" id="IPR044638">
    <property type="entry name" value="ALDH7A1-like"/>
</dbReference>
<dbReference type="GeneID" id="7838666"/>
<evidence type="ECO:0000313" key="7">
    <source>
        <dbReference type="Proteomes" id="UP000009168"/>
    </source>
</evidence>
<reference evidence="7" key="1">
    <citation type="journal article" date="2006" name="PLoS Biol.">
        <title>Macronuclear genome sequence of the ciliate Tetrahymena thermophila, a model eukaryote.</title>
        <authorList>
            <person name="Eisen J.A."/>
            <person name="Coyne R.S."/>
            <person name="Wu M."/>
            <person name="Wu D."/>
            <person name="Thiagarajan M."/>
            <person name="Wortman J.R."/>
            <person name="Badger J.H."/>
            <person name="Ren Q."/>
            <person name="Amedeo P."/>
            <person name="Jones K.M."/>
            <person name="Tallon L.J."/>
            <person name="Delcher A.L."/>
            <person name="Salzberg S.L."/>
            <person name="Silva J.C."/>
            <person name="Haas B.J."/>
            <person name="Majoros W.H."/>
            <person name="Farzad M."/>
            <person name="Carlton J.M."/>
            <person name="Smith R.K. Jr."/>
            <person name="Garg J."/>
            <person name="Pearlman R.E."/>
            <person name="Karrer K.M."/>
            <person name="Sun L."/>
            <person name="Manning G."/>
            <person name="Elde N.C."/>
            <person name="Turkewitz A.P."/>
            <person name="Asai D.J."/>
            <person name="Wilkes D.E."/>
            <person name="Wang Y."/>
            <person name="Cai H."/>
            <person name="Collins K."/>
            <person name="Stewart B.A."/>
            <person name="Lee S.R."/>
            <person name="Wilamowska K."/>
            <person name="Weinberg Z."/>
            <person name="Ruzzo W.L."/>
            <person name="Wloga D."/>
            <person name="Gaertig J."/>
            <person name="Frankel J."/>
            <person name="Tsao C.-C."/>
            <person name="Gorovsky M.A."/>
            <person name="Keeling P.J."/>
            <person name="Waller R.F."/>
            <person name="Patron N.J."/>
            <person name="Cherry J.M."/>
            <person name="Stover N.A."/>
            <person name="Krieger C.J."/>
            <person name="del Toro C."/>
            <person name="Ryder H.F."/>
            <person name="Williamson S.C."/>
            <person name="Barbeau R.A."/>
            <person name="Hamilton E.P."/>
            <person name="Orias E."/>
        </authorList>
    </citation>
    <scope>NUCLEOTIDE SEQUENCE [LARGE SCALE GENOMIC DNA]</scope>
    <source>
        <strain evidence="7">SB210</strain>
    </source>
</reference>
<dbReference type="EMBL" id="GG662216">
    <property type="protein sequence ID" value="EAS07556.1"/>
    <property type="molecule type" value="Genomic_DNA"/>
</dbReference>
<feature type="domain" description="Aldehyde dehydrogenase" evidence="5">
    <location>
        <begin position="34"/>
        <end position="492"/>
    </location>
</feature>
<name>I7MB38_TETTS</name>
<dbReference type="eggNOG" id="KOG2453">
    <property type="taxonomic scope" value="Eukaryota"/>
</dbReference>
<dbReference type="CDD" id="cd07130">
    <property type="entry name" value="ALDH_F7_AASADH"/>
    <property type="match status" value="1"/>
</dbReference>
<keyword evidence="3" id="KW-0560">Oxidoreductase</keyword>
<keyword evidence="7" id="KW-1185">Reference proteome</keyword>
<dbReference type="OrthoDB" id="310895at2759"/>
<evidence type="ECO:0000256" key="2">
    <source>
        <dbReference type="ARBA" id="ARBA00011881"/>
    </source>
</evidence>
<dbReference type="InterPro" id="IPR016161">
    <property type="entry name" value="Ald_DH/histidinol_DH"/>
</dbReference>
<dbReference type="HOGENOM" id="CLU_005391_1_2_1"/>
<dbReference type="InterPro" id="IPR016163">
    <property type="entry name" value="Ald_DH_C"/>
</dbReference>
<dbReference type="KEGG" id="tet:TTHERM_00678220"/>
<dbReference type="InParanoid" id="I7MB38"/>
<evidence type="ECO:0000256" key="4">
    <source>
        <dbReference type="ARBA" id="ARBA00023027"/>
    </source>
</evidence>
<keyword evidence="4" id="KW-0520">NAD</keyword>
<evidence type="ECO:0000259" key="5">
    <source>
        <dbReference type="Pfam" id="PF00171"/>
    </source>
</evidence>
<dbReference type="InterPro" id="IPR016162">
    <property type="entry name" value="Ald_DH_N"/>
</dbReference>
<evidence type="ECO:0000313" key="6">
    <source>
        <dbReference type="EMBL" id="EAS07556.1"/>
    </source>
</evidence>
<dbReference type="PANTHER" id="PTHR43521">
    <property type="entry name" value="ALPHA-AMINOADIPIC SEMIALDEHYDE DEHYDROGENASE"/>
    <property type="match status" value="1"/>
</dbReference>
<dbReference type="PANTHER" id="PTHR43521:SF1">
    <property type="entry name" value="ALPHA-AMINOADIPIC SEMIALDEHYDE DEHYDROGENASE"/>
    <property type="match status" value="1"/>
</dbReference>
<protein>
    <submittedName>
        <fullName evidence="6">NAD-dependent aldehyde dehydrogenase family protein</fullName>
    </submittedName>
</protein>
<evidence type="ECO:0000256" key="3">
    <source>
        <dbReference type="ARBA" id="ARBA00023002"/>
    </source>
</evidence>
<dbReference type="Pfam" id="PF00171">
    <property type="entry name" value="Aldedh"/>
    <property type="match status" value="1"/>
</dbReference>
<sequence length="512" mass="55628">MSQTFAFEKYPFLKELGLEQTNHGCFDGEKWTGNGKTFLSVNPTNNEVIAEVRGATPEEYEVAVQNMNKAKAEWVKLPLPRRGEIVRQIGDAFRKHKAALGRLVSLEVGKIVAEGEGEVQEIIDICDMACGLSRSLNGQIIPSERPDHFMMEQWNPLGLVGVISAFNFPTAVFGWNFMIAAVCGNLTMWKGSPSTSLCSVACTKIIIDILEKNNLPKAALTLCMGEADIGNLMVEDKRFPLISFTGSTQVGRIVSEKVSKRFGKTILELGGNNCLIVCEDANEELALKASCFAAVGTCGQRCTSLRRLLIHSSKYESLKEKLVKAYKSVVVGDPLNNGTLCGPLHSKAQIKIYEDGLKQIQEQGGKILTGGKVMDGPGNFVEPTIVEMTNPYAPILQHELFVPILYIMKFDDLDEAIAINNSVPQGLSASLFTSNLQNLFKWTGPLGADTGIVNVNIGPSGAEIGGAFGGEKETGGGRESGSDSWKQYMRRSTCTVNFGKSLPLAQGIKFDL</sequence>
<dbReference type="GO" id="GO:0004029">
    <property type="term" value="F:aldehyde dehydrogenase (NAD+) activity"/>
    <property type="evidence" value="ECO:0007669"/>
    <property type="project" value="InterPro"/>
</dbReference>
<dbReference type="Gene3D" id="3.40.605.10">
    <property type="entry name" value="Aldehyde Dehydrogenase, Chain A, domain 1"/>
    <property type="match status" value="1"/>
</dbReference>
<accession>I7MB38</accession>
<comment type="similarity">
    <text evidence="1">Belongs to the aldehyde dehydrogenase family.</text>
</comment>
<gene>
    <name evidence="6" type="ORF">TTHERM_00678220</name>
</gene>
<dbReference type="STRING" id="312017.I7MB38"/>
<dbReference type="RefSeq" id="XP_001027798.1">
    <property type="nucleotide sequence ID" value="XM_001027798.3"/>
</dbReference>
<dbReference type="FunFam" id="3.40.309.10:FF:000018">
    <property type="entry name" value="Alpha-aminoadipic semialdehyde dehydrogenase"/>
    <property type="match status" value="1"/>
</dbReference>
<comment type="subunit">
    <text evidence="2">Homotetramer.</text>
</comment>
<dbReference type="AlphaFoldDB" id="I7MB38"/>
<proteinExistence type="inferred from homology"/>
<evidence type="ECO:0000256" key="1">
    <source>
        <dbReference type="ARBA" id="ARBA00009986"/>
    </source>
</evidence>
<dbReference type="Gene3D" id="3.40.309.10">
    <property type="entry name" value="Aldehyde Dehydrogenase, Chain A, domain 2"/>
    <property type="match status" value="1"/>
</dbReference>
<organism evidence="6 7">
    <name type="scientific">Tetrahymena thermophila (strain SB210)</name>
    <dbReference type="NCBI Taxonomy" id="312017"/>
    <lineage>
        <taxon>Eukaryota</taxon>
        <taxon>Sar</taxon>
        <taxon>Alveolata</taxon>
        <taxon>Ciliophora</taxon>
        <taxon>Intramacronucleata</taxon>
        <taxon>Oligohymenophorea</taxon>
        <taxon>Hymenostomatida</taxon>
        <taxon>Tetrahymenina</taxon>
        <taxon>Tetrahymenidae</taxon>
        <taxon>Tetrahymena</taxon>
    </lineage>
</organism>
<dbReference type="InterPro" id="IPR015590">
    <property type="entry name" value="Aldehyde_DH_dom"/>
</dbReference>